<name>A0AAV0KW65_9ROSI</name>
<dbReference type="PANTHER" id="PTHR47181">
    <property type="entry name" value="BRCA1 C TERMINUS DOMAIN CONTAINING PROTEIN, EXPRESSED"/>
    <property type="match status" value="1"/>
</dbReference>
<dbReference type="AlphaFoldDB" id="A0AAV0KW65"/>
<keyword evidence="3" id="KW-1185">Reference proteome</keyword>
<dbReference type="PANTHER" id="PTHR47181:SF2">
    <property type="entry name" value="BRCA1 C TERMINUS DOMAIN CONTAINING PROTEIN, EXPRESSED"/>
    <property type="match status" value="1"/>
</dbReference>
<dbReference type="EMBL" id="CAMGYJ010000005">
    <property type="protein sequence ID" value="CAI0425098.1"/>
    <property type="molecule type" value="Genomic_DNA"/>
</dbReference>
<dbReference type="InterPro" id="IPR036420">
    <property type="entry name" value="BRCT_dom_sf"/>
</dbReference>
<gene>
    <name evidence="1" type="ORF">LITE_LOCUS20213</name>
    <name evidence="2" type="ORF">LITE_LOCUS20227</name>
</gene>
<organism evidence="2 3">
    <name type="scientific">Linum tenue</name>
    <dbReference type="NCBI Taxonomy" id="586396"/>
    <lineage>
        <taxon>Eukaryota</taxon>
        <taxon>Viridiplantae</taxon>
        <taxon>Streptophyta</taxon>
        <taxon>Embryophyta</taxon>
        <taxon>Tracheophyta</taxon>
        <taxon>Spermatophyta</taxon>
        <taxon>Magnoliopsida</taxon>
        <taxon>eudicotyledons</taxon>
        <taxon>Gunneridae</taxon>
        <taxon>Pentapetalae</taxon>
        <taxon>rosids</taxon>
        <taxon>fabids</taxon>
        <taxon>Malpighiales</taxon>
        <taxon>Linaceae</taxon>
        <taxon>Linum</taxon>
    </lineage>
</organism>
<protein>
    <submittedName>
        <fullName evidence="2">Uncharacterized protein</fullName>
    </submittedName>
</protein>
<dbReference type="InterPro" id="IPR044254">
    <property type="entry name" value="At4g02110-like"/>
</dbReference>
<dbReference type="EMBL" id="CAMGYJ010000005">
    <property type="protein sequence ID" value="CAI0425067.1"/>
    <property type="molecule type" value="Genomic_DNA"/>
</dbReference>
<accession>A0AAV0KW65</accession>
<evidence type="ECO:0000313" key="1">
    <source>
        <dbReference type="EMBL" id="CAI0425067.1"/>
    </source>
</evidence>
<dbReference type="Gene3D" id="3.40.50.10190">
    <property type="entry name" value="BRCT domain"/>
    <property type="match status" value="1"/>
</dbReference>
<comment type="caution">
    <text evidence="2">The sequence shown here is derived from an EMBL/GenBank/DDBJ whole genome shotgun (WGS) entry which is preliminary data.</text>
</comment>
<reference evidence="2" key="1">
    <citation type="submission" date="2022-08" db="EMBL/GenBank/DDBJ databases">
        <authorList>
            <person name="Gutierrez-Valencia J."/>
        </authorList>
    </citation>
    <scope>NUCLEOTIDE SEQUENCE</scope>
</reference>
<evidence type="ECO:0000313" key="3">
    <source>
        <dbReference type="Proteomes" id="UP001154282"/>
    </source>
</evidence>
<evidence type="ECO:0000313" key="2">
    <source>
        <dbReference type="EMBL" id="CAI0425098.1"/>
    </source>
</evidence>
<dbReference type="Proteomes" id="UP001154282">
    <property type="component" value="Unassembled WGS sequence"/>
</dbReference>
<proteinExistence type="predicted"/>
<sequence>MRIVIYGVCIDPPLDTLRRAVEAGDGEILATAPPYTHILNSQRVDYAIISRETPFEDVWVQEFARLEIPCVTADYLVDYVFRAGSSLDKHVLFDNQEWAAKSFSNLARKAEEIVNPAAASSPKAQKRKKETSS</sequence>